<organism evidence="1 2">
    <name type="scientific">Racocetra persica</name>
    <dbReference type="NCBI Taxonomy" id="160502"/>
    <lineage>
        <taxon>Eukaryota</taxon>
        <taxon>Fungi</taxon>
        <taxon>Fungi incertae sedis</taxon>
        <taxon>Mucoromycota</taxon>
        <taxon>Glomeromycotina</taxon>
        <taxon>Glomeromycetes</taxon>
        <taxon>Diversisporales</taxon>
        <taxon>Gigasporaceae</taxon>
        <taxon>Racocetra</taxon>
    </lineage>
</organism>
<protein>
    <submittedName>
        <fullName evidence="1">33028_t:CDS:1</fullName>
    </submittedName>
</protein>
<gene>
    <name evidence="1" type="ORF">RPERSI_LOCUS5582</name>
</gene>
<feature type="non-terminal residue" evidence="1">
    <location>
        <position position="1"/>
    </location>
</feature>
<evidence type="ECO:0000313" key="1">
    <source>
        <dbReference type="EMBL" id="CAG8592211.1"/>
    </source>
</evidence>
<accession>A0ACA9MI13</accession>
<dbReference type="EMBL" id="CAJVQC010008412">
    <property type="protein sequence ID" value="CAG8592211.1"/>
    <property type="molecule type" value="Genomic_DNA"/>
</dbReference>
<evidence type="ECO:0000313" key="2">
    <source>
        <dbReference type="Proteomes" id="UP000789920"/>
    </source>
</evidence>
<keyword evidence="2" id="KW-1185">Reference proteome</keyword>
<dbReference type="Proteomes" id="UP000789920">
    <property type="component" value="Unassembled WGS sequence"/>
</dbReference>
<proteinExistence type="predicted"/>
<sequence length="244" mass="27067">NQSYNAIEKDQGSENQVLDPNFQKQPAGNSQLNPEITIEESVAQSSSFDIEEDNAIKGSNLSDDTDASVSVKKPLNHEENGDPSDEYSDSAEEAEEQRFDTLTSMLTKSNDSIKKNKSKINKNLQLIVIFLTYSKLKVNYDPVDDSIKRISSDLTDNSLPSISEILPPLIRNNSSTLSHSNNIKKDVVDSDRNDVQAISSIINSQKNLPSNNNPLNNQIRKPEMKIENASSYLVPIVLIDNNSV</sequence>
<comment type="caution">
    <text evidence="1">The sequence shown here is derived from an EMBL/GenBank/DDBJ whole genome shotgun (WGS) entry which is preliminary data.</text>
</comment>
<reference evidence="1" key="1">
    <citation type="submission" date="2021-06" db="EMBL/GenBank/DDBJ databases">
        <authorList>
            <person name="Kallberg Y."/>
            <person name="Tangrot J."/>
            <person name="Rosling A."/>
        </authorList>
    </citation>
    <scope>NUCLEOTIDE SEQUENCE</scope>
    <source>
        <strain evidence="1">MA461A</strain>
    </source>
</reference>
<name>A0ACA9MI13_9GLOM</name>